<evidence type="ECO:0000313" key="3">
    <source>
        <dbReference type="EMBL" id="CAH8353354.1"/>
    </source>
</evidence>
<name>A0ABC8K4A1_ERUVS</name>
<sequence length="372" mass="41821">MELKKRKRSIDDHPKNSAEKDSRKIDKQPAVPSKEVIPSASRNLPWGGSGPPARKPPLAPTERWDFRHKKDTPFVNDQGSCAKLSRNIRGGTREMPKIRDLAFPVKFAESSHADAIASASKNQLVLDYEIAMRKMAFDLSKAEAEIKAKDAELEKVRKSALEKAKEFAIDRNRNQRERKQAAERANGIEEDLENARTKIAELEHEKIEEAEKHKRVTDFMKQARIREVTSERGRLMDAAAARFDKFWKYMADRDKLETKLCLHCQAFGTLQSMDVLETWGLKVPKRMRGILTVNEKKYKREVEEVNMEEITERDLSLSPPRSGSLQGLNQFRTNLGIVDAVTATSLRSPTVGVGSAATAGGQSVDGPKNSGV</sequence>
<proteinExistence type="predicted"/>
<feature type="coiled-coil region" evidence="1">
    <location>
        <begin position="139"/>
        <end position="212"/>
    </location>
</feature>
<evidence type="ECO:0000313" key="4">
    <source>
        <dbReference type="Proteomes" id="UP001642260"/>
    </source>
</evidence>
<accession>A0ABC8K4A1</accession>
<feature type="region of interest" description="Disordered" evidence="2">
    <location>
        <begin position="349"/>
        <end position="372"/>
    </location>
</feature>
<gene>
    <name evidence="3" type="ORF">ERUC_LOCUS19109</name>
</gene>
<feature type="region of interest" description="Disordered" evidence="2">
    <location>
        <begin position="1"/>
        <end position="60"/>
    </location>
</feature>
<feature type="compositionally biased region" description="Low complexity" evidence="2">
    <location>
        <begin position="350"/>
        <end position="364"/>
    </location>
</feature>
<evidence type="ECO:0000256" key="2">
    <source>
        <dbReference type="SAM" id="MobiDB-lite"/>
    </source>
</evidence>
<dbReference type="EMBL" id="CAKOAT010180711">
    <property type="protein sequence ID" value="CAH8353354.1"/>
    <property type="molecule type" value="Genomic_DNA"/>
</dbReference>
<protein>
    <submittedName>
        <fullName evidence="3">Uncharacterized protein</fullName>
    </submittedName>
</protein>
<feature type="compositionally biased region" description="Basic and acidic residues" evidence="2">
    <location>
        <begin position="1"/>
        <end position="27"/>
    </location>
</feature>
<keyword evidence="4" id="KW-1185">Reference proteome</keyword>
<keyword evidence="1" id="KW-0175">Coiled coil</keyword>
<evidence type="ECO:0000256" key="1">
    <source>
        <dbReference type="SAM" id="Coils"/>
    </source>
</evidence>
<reference evidence="3 4" key="1">
    <citation type="submission" date="2022-03" db="EMBL/GenBank/DDBJ databases">
        <authorList>
            <person name="Macdonald S."/>
            <person name="Ahmed S."/>
            <person name="Newling K."/>
        </authorList>
    </citation>
    <scope>NUCLEOTIDE SEQUENCE [LARGE SCALE GENOMIC DNA]</scope>
</reference>
<dbReference type="Proteomes" id="UP001642260">
    <property type="component" value="Unassembled WGS sequence"/>
</dbReference>
<organism evidence="3 4">
    <name type="scientific">Eruca vesicaria subsp. sativa</name>
    <name type="common">Garden rocket</name>
    <name type="synonym">Eruca sativa</name>
    <dbReference type="NCBI Taxonomy" id="29727"/>
    <lineage>
        <taxon>Eukaryota</taxon>
        <taxon>Viridiplantae</taxon>
        <taxon>Streptophyta</taxon>
        <taxon>Embryophyta</taxon>
        <taxon>Tracheophyta</taxon>
        <taxon>Spermatophyta</taxon>
        <taxon>Magnoliopsida</taxon>
        <taxon>eudicotyledons</taxon>
        <taxon>Gunneridae</taxon>
        <taxon>Pentapetalae</taxon>
        <taxon>rosids</taxon>
        <taxon>malvids</taxon>
        <taxon>Brassicales</taxon>
        <taxon>Brassicaceae</taxon>
        <taxon>Brassiceae</taxon>
        <taxon>Eruca</taxon>
    </lineage>
</organism>
<dbReference type="AlphaFoldDB" id="A0ABC8K4A1"/>
<comment type="caution">
    <text evidence="3">The sequence shown here is derived from an EMBL/GenBank/DDBJ whole genome shotgun (WGS) entry which is preliminary data.</text>
</comment>